<keyword evidence="5" id="KW-1185">Reference proteome</keyword>
<dbReference type="CDD" id="cd01448">
    <property type="entry name" value="TST_Repeat_1"/>
    <property type="match status" value="1"/>
</dbReference>
<dbReference type="PANTHER" id="PTHR11364:SF27">
    <property type="entry name" value="SULFURTRANSFERASE"/>
    <property type="match status" value="1"/>
</dbReference>
<proteinExistence type="predicted"/>
<reference evidence="4 5" key="1">
    <citation type="journal article" date="2012" name="Int. J. Syst. Evol. Microbiol.">
        <title>Flammeovirga pacifica sp. nov., isolated from deep-sea sediment.</title>
        <authorList>
            <person name="Xu H."/>
            <person name="Fu Y."/>
            <person name="Yang N."/>
            <person name="Ding Z."/>
            <person name="Lai Q."/>
            <person name="Zeng R."/>
        </authorList>
    </citation>
    <scope>NUCLEOTIDE SEQUENCE [LARGE SCALE GENOMIC DNA]</scope>
    <source>
        <strain evidence="5">DSM 24597 / LMG 26175 / WPAGA1</strain>
    </source>
</reference>
<evidence type="ECO:0000259" key="3">
    <source>
        <dbReference type="PROSITE" id="PS50206"/>
    </source>
</evidence>
<accession>A0A1S1YT71</accession>
<dbReference type="Pfam" id="PF00581">
    <property type="entry name" value="Rhodanese"/>
    <property type="match status" value="2"/>
</dbReference>
<sequence length="274" mass="30806">MKNILTVQEAFELSQKDNVIILDASQDGSKVGMTAQHPDLMIEGARLFDIKDVFSDTTSPLPNMFPSEEHFNKNAQDLGINNKDHILIYDNLGIFTSPRAWWMFNVMSHDQVSVINGGLDAWISAGYPTEARLQHTFEKGDFKGKKKDKNIVDADFIREDIHTFSHQIIDARGKGRFDGSIEEPRVGMRSGHIPGAKNIPFKNLLIDGQYKSKEERKEVFDSLQLDKNKPIVFSCGSGITACVDLLGASDIIENELKIYDGSWTEWGASDWPIE</sequence>
<dbReference type="InterPro" id="IPR045078">
    <property type="entry name" value="TST/MPST-like"/>
</dbReference>
<dbReference type="FunFam" id="3.40.250.10:FF:000001">
    <property type="entry name" value="Sulfurtransferase"/>
    <property type="match status" value="1"/>
</dbReference>
<dbReference type="RefSeq" id="WP_044220918.1">
    <property type="nucleotide sequence ID" value="NZ_JRYR02000002.1"/>
</dbReference>
<evidence type="ECO:0000313" key="4">
    <source>
        <dbReference type="EMBL" id="OHX64234.1"/>
    </source>
</evidence>
<protein>
    <recommendedName>
        <fullName evidence="3">Rhodanese domain-containing protein</fullName>
    </recommendedName>
</protein>
<dbReference type="InterPro" id="IPR036873">
    <property type="entry name" value="Rhodanese-like_dom_sf"/>
</dbReference>
<dbReference type="SMART" id="SM00450">
    <property type="entry name" value="RHOD"/>
    <property type="match status" value="2"/>
</dbReference>
<dbReference type="STRING" id="915059.NH26_21775"/>
<dbReference type="AlphaFoldDB" id="A0A1S1YT71"/>
<evidence type="ECO:0000256" key="2">
    <source>
        <dbReference type="ARBA" id="ARBA00022737"/>
    </source>
</evidence>
<dbReference type="CDD" id="cd01449">
    <property type="entry name" value="TST_Repeat_2"/>
    <property type="match status" value="1"/>
</dbReference>
<feature type="domain" description="Rhodanese" evidence="3">
    <location>
        <begin position="42"/>
        <end position="131"/>
    </location>
</feature>
<keyword evidence="1" id="KW-0808">Transferase</keyword>
<dbReference type="PROSITE" id="PS50206">
    <property type="entry name" value="RHODANESE_3"/>
    <property type="match status" value="2"/>
</dbReference>
<dbReference type="OrthoDB" id="9770030at2"/>
<dbReference type="PANTHER" id="PTHR11364">
    <property type="entry name" value="THIOSULFATE SULFERTANSFERASE"/>
    <property type="match status" value="1"/>
</dbReference>
<organism evidence="4 5">
    <name type="scientific">Flammeovirga pacifica</name>
    <dbReference type="NCBI Taxonomy" id="915059"/>
    <lineage>
        <taxon>Bacteria</taxon>
        <taxon>Pseudomonadati</taxon>
        <taxon>Bacteroidota</taxon>
        <taxon>Cytophagia</taxon>
        <taxon>Cytophagales</taxon>
        <taxon>Flammeovirgaceae</taxon>
        <taxon>Flammeovirga</taxon>
    </lineage>
</organism>
<dbReference type="SUPFAM" id="SSF52821">
    <property type="entry name" value="Rhodanese/Cell cycle control phosphatase"/>
    <property type="match status" value="2"/>
</dbReference>
<feature type="domain" description="Rhodanese" evidence="3">
    <location>
        <begin position="162"/>
        <end position="274"/>
    </location>
</feature>
<keyword evidence="2" id="KW-0677">Repeat</keyword>
<dbReference type="InterPro" id="IPR001763">
    <property type="entry name" value="Rhodanese-like_dom"/>
</dbReference>
<dbReference type="Proteomes" id="UP000179797">
    <property type="component" value="Unassembled WGS sequence"/>
</dbReference>
<dbReference type="EMBL" id="JRYR02000002">
    <property type="protein sequence ID" value="OHX64234.1"/>
    <property type="molecule type" value="Genomic_DNA"/>
</dbReference>
<gene>
    <name evidence="4" type="ORF">NH26_21775</name>
</gene>
<dbReference type="Gene3D" id="3.40.250.10">
    <property type="entry name" value="Rhodanese-like domain"/>
    <property type="match status" value="2"/>
</dbReference>
<dbReference type="GO" id="GO:0004792">
    <property type="term" value="F:thiosulfate-cyanide sulfurtransferase activity"/>
    <property type="evidence" value="ECO:0007669"/>
    <property type="project" value="TreeGrafter"/>
</dbReference>
<name>A0A1S1YT71_FLAPC</name>
<comment type="caution">
    <text evidence="4">The sequence shown here is derived from an EMBL/GenBank/DDBJ whole genome shotgun (WGS) entry which is preliminary data.</text>
</comment>
<evidence type="ECO:0000256" key="1">
    <source>
        <dbReference type="ARBA" id="ARBA00022679"/>
    </source>
</evidence>
<evidence type="ECO:0000313" key="5">
    <source>
        <dbReference type="Proteomes" id="UP000179797"/>
    </source>
</evidence>